<dbReference type="InterPro" id="IPR000073">
    <property type="entry name" value="AB_hydrolase_1"/>
</dbReference>
<dbReference type="PANTHER" id="PTHR43722">
    <property type="entry name" value="PROLINE IMINOPEPTIDASE"/>
    <property type="match status" value="1"/>
</dbReference>
<evidence type="ECO:0000256" key="6">
    <source>
        <dbReference type="ARBA" id="ARBA00022670"/>
    </source>
</evidence>
<dbReference type="InterPro" id="IPR029058">
    <property type="entry name" value="AB_hydrolase_fold"/>
</dbReference>
<evidence type="ECO:0000256" key="2">
    <source>
        <dbReference type="ARBA" id="ARBA00004496"/>
    </source>
</evidence>
<dbReference type="EMBL" id="CAMXCT030000812">
    <property type="protein sequence ID" value="CAL4770852.1"/>
    <property type="molecule type" value="Genomic_DNA"/>
</dbReference>
<protein>
    <recommendedName>
        <fullName evidence="8">Proline iminopeptidase</fullName>
        <ecNumber evidence="8">3.4.11.5</ecNumber>
    </recommendedName>
</protein>
<reference evidence="11" key="2">
    <citation type="submission" date="2024-04" db="EMBL/GenBank/DDBJ databases">
        <authorList>
            <person name="Chen Y."/>
            <person name="Shah S."/>
            <person name="Dougan E. K."/>
            <person name="Thang M."/>
            <person name="Chan C."/>
        </authorList>
    </citation>
    <scope>NUCLEOTIDE SEQUENCE [LARGE SCALE GENOMIC DNA]</scope>
</reference>
<gene>
    <name evidence="10" type="ORF">C1SCF055_LOCUS11145</name>
</gene>
<dbReference type="PRINTS" id="PR00111">
    <property type="entry name" value="ABHYDROLASE"/>
</dbReference>
<dbReference type="EMBL" id="CAMXCT010000812">
    <property type="protein sequence ID" value="CAI3983540.1"/>
    <property type="molecule type" value="Genomic_DNA"/>
</dbReference>
<dbReference type="InterPro" id="IPR005944">
    <property type="entry name" value="Pro_iminopeptidase"/>
</dbReference>
<dbReference type="EC" id="3.4.11.5" evidence="8"/>
<dbReference type="Pfam" id="PF00561">
    <property type="entry name" value="Abhydrolase_1"/>
    <property type="match status" value="1"/>
</dbReference>
<evidence type="ECO:0000259" key="9">
    <source>
        <dbReference type="Pfam" id="PF00561"/>
    </source>
</evidence>
<comment type="subcellular location">
    <subcellularLocation>
        <location evidence="2">Cytoplasm</location>
    </subcellularLocation>
</comment>
<evidence type="ECO:0000313" key="10">
    <source>
        <dbReference type="EMBL" id="CAI3983540.1"/>
    </source>
</evidence>
<name>A0A9P1FQZ1_9DINO</name>
<evidence type="ECO:0000256" key="7">
    <source>
        <dbReference type="ARBA" id="ARBA00022801"/>
    </source>
</evidence>
<evidence type="ECO:0000256" key="8">
    <source>
        <dbReference type="RuleBase" id="RU003421"/>
    </source>
</evidence>
<dbReference type="GO" id="GO:0006508">
    <property type="term" value="P:proteolysis"/>
    <property type="evidence" value="ECO:0007669"/>
    <property type="project" value="UniProtKB-KW"/>
</dbReference>
<organism evidence="10">
    <name type="scientific">Cladocopium goreaui</name>
    <dbReference type="NCBI Taxonomy" id="2562237"/>
    <lineage>
        <taxon>Eukaryota</taxon>
        <taxon>Sar</taxon>
        <taxon>Alveolata</taxon>
        <taxon>Dinophyceae</taxon>
        <taxon>Suessiales</taxon>
        <taxon>Symbiodiniaceae</taxon>
        <taxon>Cladocopium</taxon>
    </lineage>
</organism>
<accession>A0A9P1FQZ1</accession>
<dbReference type="InterPro" id="IPR002410">
    <property type="entry name" value="Peptidase_S33"/>
</dbReference>
<dbReference type="Gene3D" id="3.40.50.1820">
    <property type="entry name" value="alpha/beta hydrolase"/>
    <property type="match status" value="1"/>
</dbReference>
<dbReference type="GO" id="GO:0005737">
    <property type="term" value="C:cytoplasm"/>
    <property type="evidence" value="ECO:0007669"/>
    <property type="project" value="UniProtKB-SubCell"/>
</dbReference>
<dbReference type="GO" id="GO:0004177">
    <property type="term" value="F:aminopeptidase activity"/>
    <property type="evidence" value="ECO:0007669"/>
    <property type="project" value="UniProtKB-KW"/>
</dbReference>
<keyword evidence="5" id="KW-0963">Cytoplasm</keyword>
<dbReference type="NCBIfam" id="TIGR01249">
    <property type="entry name" value="pro_imino_pep_1"/>
    <property type="match status" value="1"/>
</dbReference>
<comment type="similarity">
    <text evidence="3 8">Belongs to the peptidase S33 family.</text>
</comment>
<dbReference type="Proteomes" id="UP001152797">
    <property type="component" value="Unassembled WGS sequence"/>
</dbReference>
<dbReference type="SUPFAM" id="SSF53474">
    <property type="entry name" value="alpha/beta-Hydrolases"/>
    <property type="match status" value="1"/>
</dbReference>
<dbReference type="PANTHER" id="PTHR43722:SF1">
    <property type="entry name" value="PROLINE IMINOPEPTIDASE"/>
    <property type="match status" value="1"/>
</dbReference>
<dbReference type="AlphaFoldDB" id="A0A9P1FQZ1"/>
<evidence type="ECO:0000256" key="5">
    <source>
        <dbReference type="ARBA" id="ARBA00022490"/>
    </source>
</evidence>
<feature type="domain" description="AB hydrolase-1" evidence="9">
    <location>
        <begin position="99"/>
        <end position="360"/>
    </location>
</feature>
<keyword evidence="12" id="KW-1185">Reference proteome</keyword>
<keyword evidence="4 8" id="KW-0031">Aminopeptidase</keyword>
<reference evidence="10" key="1">
    <citation type="submission" date="2022-10" db="EMBL/GenBank/DDBJ databases">
        <authorList>
            <person name="Chen Y."/>
            <person name="Dougan E. K."/>
            <person name="Chan C."/>
            <person name="Rhodes N."/>
            <person name="Thang M."/>
        </authorList>
    </citation>
    <scope>NUCLEOTIDE SEQUENCE</scope>
</reference>
<evidence type="ECO:0000313" key="12">
    <source>
        <dbReference type="Proteomes" id="UP001152797"/>
    </source>
</evidence>
<comment type="caution">
    <text evidence="10">The sequence shown here is derived from an EMBL/GenBank/DDBJ whole genome shotgun (WGS) entry which is preliminary data.</text>
</comment>
<dbReference type="EMBL" id="CAMXCT020000812">
    <property type="protein sequence ID" value="CAL1136915.1"/>
    <property type="molecule type" value="Genomic_DNA"/>
</dbReference>
<evidence type="ECO:0000256" key="4">
    <source>
        <dbReference type="ARBA" id="ARBA00022438"/>
    </source>
</evidence>
<keyword evidence="7 8" id="KW-0378">Hydrolase</keyword>
<proteinExistence type="inferred from homology"/>
<sequence>MLSIPAFHTPCPFAMNASRWTVLGRRCLPRWTRGAALCLGAAVAAPLVPWRRNTTAWCQGERSLFPEIEARKSGRLETKDGSCSLYYEVSGNPKGKVALFLHGGPGDGCSPKHRRLFDPEAFCIVIFDQRGAGQSSPPGFNQHNKTENLVQDIEQLREDLGFEAWDLIVGGSWGSTLALAYATKFPELVKALVLYSIFIPSQESIDFVYSPQGAGLFFPEAYESFVKALPSDERSNLIGSYAKRLDSPDLEVRRSAMSSYLRWILRLLSVSPDEAIIEEIAQKPDEAGYGPSIEMNYMANGCFMDAQQLLADCFRIGHIPCTILHGRNDLICPPANAWLLRQRLPLAQLKMVPLAGHSSSFAPALKSAILEAIDSYR</sequence>
<evidence type="ECO:0000313" key="11">
    <source>
        <dbReference type="EMBL" id="CAL1136915.1"/>
    </source>
</evidence>
<keyword evidence="6 8" id="KW-0645">Protease</keyword>
<evidence type="ECO:0000256" key="3">
    <source>
        <dbReference type="ARBA" id="ARBA00010088"/>
    </source>
</evidence>
<dbReference type="OrthoDB" id="10249433at2759"/>
<comment type="catalytic activity">
    <reaction evidence="1 8">
        <text>Release of N-terminal proline from a peptide.</text>
        <dbReference type="EC" id="3.4.11.5"/>
    </reaction>
</comment>
<dbReference type="PRINTS" id="PR00793">
    <property type="entry name" value="PROAMNOPTASE"/>
</dbReference>
<evidence type="ECO:0000256" key="1">
    <source>
        <dbReference type="ARBA" id="ARBA00001585"/>
    </source>
</evidence>